<evidence type="ECO:0000313" key="3">
    <source>
        <dbReference type="Proteomes" id="UP000315395"/>
    </source>
</evidence>
<feature type="domain" description="DUF4062" evidence="1">
    <location>
        <begin position="9"/>
        <end position="102"/>
    </location>
</feature>
<dbReference type="OrthoDB" id="9784936at2"/>
<dbReference type="InterPro" id="IPR019734">
    <property type="entry name" value="TPR_rpt"/>
</dbReference>
<protein>
    <submittedName>
        <fullName evidence="2">DUF4062 domain-containing protein</fullName>
    </submittedName>
</protein>
<dbReference type="Gene3D" id="1.25.40.10">
    <property type="entry name" value="Tetratricopeptide repeat domain"/>
    <property type="match status" value="1"/>
</dbReference>
<keyword evidence="3" id="KW-1185">Reference proteome</keyword>
<organism evidence="2 3">
    <name type="scientific">Ornithinimicrobium ciconiae</name>
    <dbReference type="NCBI Taxonomy" id="2594265"/>
    <lineage>
        <taxon>Bacteria</taxon>
        <taxon>Bacillati</taxon>
        <taxon>Actinomycetota</taxon>
        <taxon>Actinomycetes</taxon>
        <taxon>Micrococcales</taxon>
        <taxon>Ornithinimicrobiaceae</taxon>
        <taxon>Ornithinimicrobium</taxon>
    </lineage>
</organism>
<dbReference type="InterPro" id="IPR025139">
    <property type="entry name" value="DUF4062"/>
</dbReference>
<sequence length="534" mass="59081">MPIQVSCRQIFLASPGGLGPERSRCRDVFRQHNESRAVAERLFFYVHAWEDVPGGVGRPQDLINPNLDECDYLLMLLYDKWGSPPNNDDTFSSGTEEEFFRALNLLADGDRPMRDVLVLFKTVDPERIPDAGPQLKAVLDFRARLEASKSLMYETFDSDESLRRIVERKMRAWLDDDGAKVPRKVEIPQASVDTAGARTREHADLLESARTLAADGLRVQAEAAFAGATETGEPESLLEFGQFMRRTGRLEQAMALNRRVVQDPQLLVNRGSRAVGLRVRAMSNIGVIQRQLGKLSESVATLQEAVDTAEQSRDPVPSEKCYALDNYGISLMRAGASDGALEQFEQVARIRAEFGSVDDRAQSEINIGRYHLGRGEFEEALARFCGALRLLSPADGDPHLPANAYAGQAEALIRLARDEEADGALEAARQANERLHNKKGMSIVHGLWARSLLQRERPEDARPHIDAAATLVDETGDAVGRVVVTWLEAESARQQGDLPSARVLANDVASLLEEVAEPWLQRDLDDLLGALQPV</sequence>
<dbReference type="Proteomes" id="UP000315395">
    <property type="component" value="Chromosome"/>
</dbReference>
<dbReference type="AlphaFoldDB" id="A0A516GAN4"/>
<accession>A0A516GAN4</accession>
<dbReference type="RefSeq" id="WP_143783243.1">
    <property type="nucleotide sequence ID" value="NZ_CP041616.1"/>
</dbReference>
<name>A0A516GAN4_9MICO</name>
<dbReference type="EMBL" id="CP041616">
    <property type="protein sequence ID" value="QDO88565.1"/>
    <property type="molecule type" value="Genomic_DNA"/>
</dbReference>
<dbReference type="SMART" id="SM00028">
    <property type="entry name" value="TPR"/>
    <property type="match status" value="5"/>
</dbReference>
<proteinExistence type="predicted"/>
<gene>
    <name evidence="2" type="ORF">FNH13_09625</name>
</gene>
<dbReference type="KEGG" id="orz:FNH13_09625"/>
<evidence type="ECO:0000313" key="2">
    <source>
        <dbReference type="EMBL" id="QDO88565.1"/>
    </source>
</evidence>
<evidence type="ECO:0000259" key="1">
    <source>
        <dbReference type="Pfam" id="PF13271"/>
    </source>
</evidence>
<dbReference type="InterPro" id="IPR011990">
    <property type="entry name" value="TPR-like_helical_dom_sf"/>
</dbReference>
<dbReference type="SUPFAM" id="SSF48452">
    <property type="entry name" value="TPR-like"/>
    <property type="match status" value="2"/>
</dbReference>
<dbReference type="Pfam" id="PF13271">
    <property type="entry name" value="DUF4062"/>
    <property type="match status" value="1"/>
</dbReference>
<reference evidence="2 3" key="1">
    <citation type="submission" date="2019-07" db="EMBL/GenBank/DDBJ databases">
        <title>complete genome sequencing of Ornithinimicrobium sp. H23M54.</title>
        <authorList>
            <person name="Bae J.-W."/>
            <person name="Lee S.-Y."/>
        </authorList>
    </citation>
    <scope>NUCLEOTIDE SEQUENCE [LARGE SCALE GENOMIC DNA]</scope>
    <source>
        <strain evidence="2 3">H23M54</strain>
    </source>
</reference>